<organism evidence="2 3">
    <name type="scientific">Paramecium sonneborni</name>
    <dbReference type="NCBI Taxonomy" id="65129"/>
    <lineage>
        <taxon>Eukaryota</taxon>
        <taxon>Sar</taxon>
        <taxon>Alveolata</taxon>
        <taxon>Ciliophora</taxon>
        <taxon>Intramacronucleata</taxon>
        <taxon>Oligohymenophorea</taxon>
        <taxon>Peniculida</taxon>
        <taxon>Parameciidae</taxon>
        <taxon>Paramecium</taxon>
    </lineage>
</organism>
<dbReference type="AlphaFoldDB" id="A0A8S1QE32"/>
<feature type="transmembrane region" description="Helical" evidence="1">
    <location>
        <begin position="100"/>
        <end position="120"/>
    </location>
</feature>
<keyword evidence="3" id="KW-1185">Reference proteome</keyword>
<evidence type="ECO:0008006" key="4">
    <source>
        <dbReference type="Google" id="ProtNLM"/>
    </source>
</evidence>
<accession>A0A8S1QE32</accession>
<sequence>MLKILNSSLLDQNRNLKIIKLLKYLVILISMCLFELLHRILKQNFQFDQLFLNMLAQKLQKFVNQFSKLLEFHNYQTKLDKRGRSFTLIGIPMLQQTKLYYFWISLILNILKNIWTFTIYHINYQGQERIVNQCQDSNTHQNSKSSMIFIFFFDLQVNLRSKHIY</sequence>
<dbReference type="EMBL" id="CAJJDN010000105">
    <property type="protein sequence ID" value="CAD8114119.1"/>
    <property type="molecule type" value="Genomic_DNA"/>
</dbReference>
<keyword evidence="1" id="KW-1133">Transmembrane helix</keyword>
<evidence type="ECO:0000313" key="2">
    <source>
        <dbReference type="EMBL" id="CAD8114119.1"/>
    </source>
</evidence>
<proteinExistence type="predicted"/>
<keyword evidence="1" id="KW-0472">Membrane</keyword>
<evidence type="ECO:0000256" key="1">
    <source>
        <dbReference type="SAM" id="Phobius"/>
    </source>
</evidence>
<comment type="caution">
    <text evidence="2">The sequence shown here is derived from an EMBL/GenBank/DDBJ whole genome shotgun (WGS) entry which is preliminary data.</text>
</comment>
<evidence type="ECO:0000313" key="3">
    <source>
        <dbReference type="Proteomes" id="UP000692954"/>
    </source>
</evidence>
<gene>
    <name evidence="2" type="ORF">PSON_ATCC_30995.1.T1050035</name>
</gene>
<name>A0A8S1QE32_9CILI</name>
<reference evidence="2" key="1">
    <citation type="submission" date="2021-01" db="EMBL/GenBank/DDBJ databases">
        <authorList>
            <consortium name="Genoscope - CEA"/>
            <person name="William W."/>
        </authorList>
    </citation>
    <scope>NUCLEOTIDE SEQUENCE</scope>
</reference>
<protein>
    <recommendedName>
        <fullName evidence="4">Transmembrane protein</fullName>
    </recommendedName>
</protein>
<keyword evidence="1" id="KW-0812">Transmembrane</keyword>
<dbReference type="Proteomes" id="UP000692954">
    <property type="component" value="Unassembled WGS sequence"/>
</dbReference>
<feature type="transmembrane region" description="Helical" evidence="1">
    <location>
        <begin position="21"/>
        <end position="41"/>
    </location>
</feature>